<evidence type="ECO:0000313" key="1">
    <source>
        <dbReference type="EMBL" id="MBW60631.1"/>
    </source>
</evidence>
<name>A0A2M4C649_9DIPT</name>
<reference evidence="1" key="1">
    <citation type="submission" date="2018-01" db="EMBL/GenBank/DDBJ databases">
        <title>An insight into the sialome of Amazonian anophelines.</title>
        <authorList>
            <person name="Ribeiro J.M."/>
            <person name="Scarpassa V."/>
            <person name="Calvo E."/>
        </authorList>
    </citation>
    <scope>NUCLEOTIDE SEQUENCE</scope>
    <source>
        <tissue evidence="1">Salivary glands</tissue>
    </source>
</reference>
<protein>
    <submittedName>
        <fullName evidence="1">Putative secreted protein</fullName>
    </submittedName>
</protein>
<dbReference type="EMBL" id="GGFJ01011490">
    <property type="protein sequence ID" value="MBW60631.1"/>
    <property type="molecule type" value="Transcribed_RNA"/>
</dbReference>
<dbReference type="AlphaFoldDB" id="A0A2M4C649"/>
<accession>A0A2M4C649</accession>
<organism evidence="1">
    <name type="scientific">Anopheles marajoara</name>
    <dbReference type="NCBI Taxonomy" id="58244"/>
    <lineage>
        <taxon>Eukaryota</taxon>
        <taxon>Metazoa</taxon>
        <taxon>Ecdysozoa</taxon>
        <taxon>Arthropoda</taxon>
        <taxon>Hexapoda</taxon>
        <taxon>Insecta</taxon>
        <taxon>Pterygota</taxon>
        <taxon>Neoptera</taxon>
        <taxon>Endopterygota</taxon>
        <taxon>Diptera</taxon>
        <taxon>Nematocera</taxon>
        <taxon>Culicoidea</taxon>
        <taxon>Culicidae</taxon>
        <taxon>Anophelinae</taxon>
        <taxon>Anopheles</taxon>
    </lineage>
</organism>
<proteinExistence type="predicted"/>
<sequence length="222" mass="26681">MLWQRLLWRRLRRKLLRLILLRWMLLRLLMLRRLLQQLHTDTPFAEELVFNRLKLNLITNLWTVGSVVPEQRHFERVEIVNSLNFTTAVGDQRYSTASRNKARWFNNRHFQHFAPQIDILAVNLNDARERYKISVFRREGNAGFITLHFDRFIGVDFHRDGILRFGQHFTRLDAFRSLVVHGFFFLGLFFDGSSFLIDKHVLGRPRSIDNGQNFHHLRRTFP</sequence>